<evidence type="ECO:0008006" key="3">
    <source>
        <dbReference type="Google" id="ProtNLM"/>
    </source>
</evidence>
<accession>A0ABR1JKG0</accession>
<organism evidence="1 2">
    <name type="scientific">Marasmiellus scandens</name>
    <dbReference type="NCBI Taxonomy" id="2682957"/>
    <lineage>
        <taxon>Eukaryota</taxon>
        <taxon>Fungi</taxon>
        <taxon>Dikarya</taxon>
        <taxon>Basidiomycota</taxon>
        <taxon>Agaricomycotina</taxon>
        <taxon>Agaricomycetes</taxon>
        <taxon>Agaricomycetidae</taxon>
        <taxon>Agaricales</taxon>
        <taxon>Marasmiineae</taxon>
        <taxon>Omphalotaceae</taxon>
        <taxon>Marasmiellus</taxon>
    </lineage>
</organism>
<proteinExistence type="predicted"/>
<reference evidence="1 2" key="1">
    <citation type="submission" date="2024-01" db="EMBL/GenBank/DDBJ databases">
        <title>A draft genome for the cacao thread blight pathogen Marasmiellus scandens.</title>
        <authorList>
            <person name="Baruah I.K."/>
            <person name="Leung J."/>
            <person name="Bukari Y."/>
            <person name="Amoako-Attah I."/>
            <person name="Meinhardt L.W."/>
            <person name="Bailey B.A."/>
            <person name="Cohen S.P."/>
        </authorList>
    </citation>
    <scope>NUCLEOTIDE SEQUENCE [LARGE SCALE GENOMIC DNA]</scope>
    <source>
        <strain evidence="1 2">GH-19</strain>
    </source>
</reference>
<dbReference type="Proteomes" id="UP001498398">
    <property type="component" value="Unassembled WGS sequence"/>
</dbReference>
<dbReference type="EMBL" id="JBANRG010000015">
    <property type="protein sequence ID" value="KAK7460636.1"/>
    <property type="molecule type" value="Genomic_DNA"/>
</dbReference>
<sequence>MILVIPIPDPFPQELVDKIIDDVSTDETYSTLRACSMVCRAWRPRATRRLFRTHRTLFLTRSHTNERIQSSRLYIAFLNPPSYPASFVTYIMISGISRITILKSVLGCLGLYPKLRELSLWDIDFFKFSLSKTEALSQDFDPISIRQLKLEDVTFTDLTQLVAFLRQFSNLSVLDLRVSVKYGIRRGKSRKRQWFSDAAELIVKRSLVSSSLSFPELLRGVSEESYQSTDDPYLDILNILGKSTTHLVARGSVASHFNPALFPILTHLSLDVDFKLNRFEKLEALVSNPPSCIRVVYLYMLGGYNTAVVFSDSLRKNPDRKREFMSTLDQLFAPVSRIPSLEKLMLGCTLFQDHQLPETNKKGCVHIAPEIGSWTEAERKVFLLESF</sequence>
<comment type="caution">
    <text evidence="1">The sequence shown here is derived from an EMBL/GenBank/DDBJ whole genome shotgun (WGS) entry which is preliminary data.</text>
</comment>
<protein>
    <recommendedName>
        <fullName evidence="3">F-box domain-containing protein</fullName>
    </recommendedName>
</protein>
<gene>
    <name evidence="1" type="ORF">VKT23_009353</name>
</gene>
<evidence type="ECO:0000313" key="2">
    <source>
        <dbReference type="Proteomes" id="UP001498398"/>
    </source>
</evidence>
<evidence type="ECO:0000313" key="1">
    <source>
        <dbReference type="EMBL" id="KAK7460636.1"/>
    </source>
</evidence>
<keyword evidence="2" id="KW-1185">Reference proteome</keyword>
<name>A0ABR1JKG0_9AGAR</name>